<evidence type="ECO:0000256" key="1">
    <source>
        <dbReference type="SAM" id="MobiDB-lite"/>
    </source>
</evidence>
<evidence type="ECO:0000313" key="2">
    <source>
        <dbReference type="EnsemblPlants" id="MELO3C022236.2.1"/>
    </source>
</evidence>
<accession>A0A9I9DRA1</accession>
<organism evidence="2">
    <name type="scientific">Cucumis melo</name>
    <name type="common">Muskmelon</name>
    <dbReference type="NCBI Taxonomy" id="3656"/>
    <lineage>
        <taxon>Eukaryota</taxon>
        <taxon>Viridiplantae</taxon>
        <taxon>Streptophyta</taxon>
        <taxon>Embryophyta</taxon>
        <taxon>Tracheophyta</taxon>
        <taxon>Spermatophyta</taxon>
        <taxon>Magnoliopsida</taxon>
        <taxon>eudicotyledons</taxon>
        <taxon>Gunneridae</taxon>
        <taxon>Pentapetalae</taxon>
        <taxon>rosids</taxon>
        <taxon>fabids</taxon>
        <taxon>Cucurbitales</taxon>
        <taxon>Cucurbitaceae</taxon>
        <taxon>Benincaseae</taxon>
        <taxon>Cucumis</taxon>
    </lineage>
</organism>
<dbReference type="Gramene" id="MELO3C022236.2.1">
    <property type="protein sequence ID" value="MELO3C022236.2.1"/>
    <property type="gene ID" value="MELO3C022236.2"/>
</dbReference>
<dbReference type="PANTHER" id="PTHR33625:SF2">
    <property type="entry name" value="POST-SET DOMAIN-CONTAINING PROTEIN"/>
    <property type="match status" value="1"/>
</dbReference>
<sequence>MAFKSSSEVLSTSHSTGNTSNSLRHGREIEALPTPFPNFDLGPVPSPLEVEAAVAALQRCISREEILMGIVHFFEWFSLESMSKWLQPLMNSSSSSILHSRGYQLLCKGFQWILTDPTFKGLVISLCLDKDVWNAIRNHGIVEKLQELPSSGGNGNTGSSKQGPDFGNVILSWILQISLTKIRELIENFVSLLNNAFCFPGKEKLKPEKKDEIDEKIQSSLVLSLVVMLIVVVARVQIA</sequence>
<feature type="compositionally biased region" description="Low complexity" evidence="1">
    <location>
        <begin position="1"/>
        <end position="22"/>
    </location>
</feature>
<feature type="region of interest" description="Disordered" evidence="1">
    <location>
        <begin position="1"/>
        <end position="26"/>
    </location>
</feature>
<dbReference type="PANTHER" id="PTHR33625">
    <property type="entry name" value="OS08G0179900 PROTEIN"/>
    <property type="match status" value="1"/>
</dbReference>
<protein>
    <submittedName>
        <fullName evidence="2">Uncharacterized protein</fullName>
    </submittedName>
</protein>
<reference evidence="2" key="1">
    <citation type="submission" date="2023-03" db="UniProtKB">
        <authorList>
            <consortium name="EnsemblPlants"/>
        </authorList>
    </citation>
    <scope>IDENTIFICATION</scope>
</reference>
<name>A0A9I9DRA1_CUCME</name>
<proteinExistence type="predicted"/>
<dbReference type="EnsemblPlants" id="MELO3C022236.2.1">
    <property type="protein sequence ID" value="MELO3C022236.2.1"/>
    <property type="gene ID" value="MELO3C022236.2"/>
</dbReference>
<dbReference type="AlphaFoldDB" id="A0A9I9DRA1"/>